<proteinExistence type="predicted"/>
<evidence type="ECO:0000256" key="1">
    <source>
        <dbReference type="SAM" id="Phobius"/>
    </source>
</evidence>
<feature type="transmembrane region" description="Helical" evidence="1">
    <location>
        <begin position="317"/>
        <end position="335"/>
    </location>
</feature>
<keyword evidence="1" id="KW-1133">Transmembrane helix</keyword>
<comment type="caution">
    <text evidence="2">The sequence shown here is derived from an EMBL/GenBank/DDBJ whole genome shotgun (WGS) entry which is preliminary data.</text>
</comment>
<organism evidence="2 3">
    <name type="scientific">Pocillopora meandrina</name>
    <dbReference type="NCBI Taxonomy" id="46732"/>
    <lineage>
        <taxon>Eukaryota</taxon>
        <taxon>Metazoa</taxon>
        <taxon>Cnidaria</taxon>
        <taxon>Anthozoa</taxon>
        <taxon>Hexacorallia</taxon>
        <taxon>Scleractinia</taxon>
        <taxon>Astrocoeniina</taxon>
        <taxon>Pocilloporidae</taxon>
        <taxon>Pocillopora</taxon>
    </lineage>
</organism>
<feature type="transmembrane region" description="Helical" evidence="1">
    <location>
        <begin position="42"/>
        <end position="64"/>
    </location>
</feature>
<dbReference type="EMBL" id="CALNXJ010000001">
    <property type="protein sequence ID" value="CAH3031097.1"/>
    <property type="molecule type" value="Genomic_DNA"/>
</dbReference>
<protein>
    <recommendedName>
        <fullName evidence="4">EamA domain-containing protein</fullName>
    </recommendedName>
</protein>
<keyword evidence="1" id="KW-0472">Membrane</keyword>
<accession>A0AAU9VLT5</accession>
<feature type="transmembrane region" description="Helical" evidence="1">
    <location>
        <begin position="85"/>
        <end position="103"/>
    </location>
</feature>
<evidence type="ECO:0000313" key="2">
    <source>
        <dbReference type="EMBL" id="CAH3031097.1"/>
    </source>
</evidence>
<dbReference type="AlphaFoldDB" id="A0AAU9VLT5"/>
<evidence type="ECO:0000313" key="3">
    <source>
        <dbReference type="Proteomes" id="UP001159428"/>
    </source>
</evidence>
<name>A0AAU9VLT5_9CNID</name>
<reference evidence="2 3" key="1">
    <citation type="submission" date="2022-05" db="EMBL/GenBank/DDBJ databases">
        <authorList>
            <consortium name="Genoscope - CEA"/>
            <person name="William W."/>
        </authorList>
    </citation>
    <scope>NUCLEOTIDE SEQUENCE [LARGE SCALE GENOMIC DNA]</scope>
</reference>
<keyword evidence="1" id="KW-0812">Transmembrane</keyword>
<feature type="transmembrane region" description="Helical" evidence="1">
    <location>
        <begin position="12"/>
        <end position="36"/>
    </location>
</feature>
<feature type="transmembrane region" description="Helical" evidence="1">
    <location>
        <begin position="226"/>
        <end position="245"/>
    </location>
</feature>
<gene>
    <name evidence="2" type="ORF">PMEA_00000981</name>
</gene>
<feature type="transmembrane region" description="Helical" evidence="1">
    <location>
        <begin position="149"/>
        <end position="170"/>
    </location>
</feature>
<feature type="transmembrane region" description="Helical" evidence="1">
    <location>
        <begin position="355"/>
        <end position="376"/>
    </location>
</feature>
<feature type="transmembrane region" description="Helical" evidence="1">
    <location>
        <begin position="257"/>
        <end position="275"/>
    </location>
</feature>
<keyword evidence="3" id="KW-1185">Reference proteome</keyword>
<feature type="transmembrane region" description="Helical" evidence="1">
    <location>
        <begin position="290"/>
        <end position="310"/>
    </location>
</feature>
<sequence>MPQRVPFTKRTILAFIFLGIIWGTFPLVIHCAIRFICGRDSPALIFVFRTPGAVVLYVGSFVFLSLGSTNNRELLLNNFKIARNYWMFAVMGLIQLALPYILFTYGLKVLSLTTGSVFITSVPLFSIVLERLPFVQSTYMYSISKCKLAAVLSIALAGITMVSAVGMNLAQDCGSYCGQREEKPEEDTSPEMALRNSNLRNLQTNLLRTVQRSCTPFSVMELTGSLLALIAGSISWSISSVFWHSNRGNIHSVSGGIGSNIFGGMFGLALFFVIHHGDCKINWNWSDPKSIFYCILFLVVMSDWPISFLSDFIRREIGAVVVNQALCLVPLIALSEDWLFVRRLEAVSALPYTSIIMEVVGVVFVVGAVAISSVEFTCNNRESAIRSPLLSELSMQKTVETSYFLNVRQIEDSMTSSYLEQLRSNSGKSDPFPPLVEISDH</sequence>
<dbReference type="Proteomes" id="UP001159428">
    <property type="component" value="Unassembled WGS sequence"/>
</dbReference>
<evidence type="ECO:0008006" key="4">
    <source>
        <dbReference type="Google" id="ProtNLM"/>
    </source>
</evidence>
<feature type="transmembrane region" description="Helical" evidence="1">
    <location>
        <begin position="109"/>
        <end position="129"/>
    </location>
</feature>